<dbReference type="PROSITE" id="PS50125">
    <property type="entry name" value="GUANYLATE_CYCLASE_2"/>
    <property type="match status" value="1"/>
</dbReference>
<dbReference type="Pfam" id="PF00211">
    <property type="entry name" value="Guanylate_cyc"/>
    <property type="match status" value="1"/>
</dbReference>
<feature type="domain" description="Guanylate cyclase" evidence="10">
    <location>
        <begin position="516"/>
        <end position="643"/>
    </location>
</feature>
<dbReference type="GO" id="GO:0009190">
    <property type="term" value="P:cyclic nucleotide biosynthetic process"/>
    <property type="evidence" value="ECO:0007669"/>
    <property type="project" value="InterPro"/>
</dbReference>
<dbReference type="EMBL" id="WKJJ01000002">
    <property type="protein sequence ID" value="MRV71005.1"/>
    <property type="molecule type" value="Genomic_DNA"/>
</dbReference>
<organism evidence="11 12">
    <name type="scientific">Pseudoduganella rivuli</name>
    <dbReference type="NCBI Taxonomy" id="2666085"/>
    <lineage>
        <taxon>Bacteria</taxon>
        <taxon>Pseudomonadati</taxon>
        <taxon>Pseudomonadota</taxon>
        <taxon>Betaproteobacteria</taxon>
        <taxon>Burkholderiales</taxon>
        <taxon>Oxalobacteraceae</taxon>
        <taxon>Telluria group</taxon>
        <taxon>Pseudoduganella</taxon>
    </lineage>
</organism>
<dbReference type="AlphaFoldDB" id="A0A7X2IJJ6"/>
<comment type="caution">
    <text evidence="11">The sequence shown here is derived from an EMBL/GenBank/DDBJ whole genome shotgun (WGS) entry which is preliminary data.</text>
</comment>
<dbReference type="SUPFAM" id="SSF55073">
    <property type="entry name" value="Nucleotide cyclase"/>
    <property type="match status" value="1"/>
</dbReference>
<keyword evidence="2 9" id="KW-0812">Transmembrane</keyword>
<dbReference type="GO" id="GO:0004016">
    <property type="term" value="F:adenylate cyclase activity"/>
    <property type="evidence" value="ECO:0007669"/>
    <property type="project" value="UniProtKB-ARBA"/>
</dbReference>
<keyword evidence="8" id="KW-0175">Coiled coil</keyword>
<keyword evidence="4 9" id="KW-1133">Transmembrane helix</keyword>
<feature type="transmembrane region" description="Helical" evidence="9">
    <location>
        <begin position="361"/>
        <end position="383"/>
    </location>
</feature>
<evidence type="ECO:0000256" key="7">
    <source>
        <dbReference type="RuleBase" id="RU000405"/>
    </source>
</evidence>
<evidence type="ECO:0000256" key="6">
    <source>
        <dbReference type="ARBA" id="ARBA00023239"/>
    </source>
</evidence>
<feature type="transmembrane region" description="Helical" evidence="9">
    <location>
        <begin position="258"/>
        <end position="278"/>
    </location>
</feature>
<dbReference type="CDD" id="cd07302">
    <property type="entry name" value="CHD"/>
    <property type="match status" value="1"/>
</dbReference>
<evidence type="ECO:0000256" key="4">
    <source>
        <dbReference type="ARBA" id="ARBA00022989"/>
    </source>
</evidence>
<evidence type="ECO:0000259" key="10">
    <source>
        <dbReference type="PROSITE" id="PS50125"/>
    </source>
</evidence>
<protein>
    <recommendedName>
        <fullName evidence="10">Guanylate cyclase domain-containing protein</fullName>
    </recommendedName>
</protein>
<comment type="subcellular location">
    <subcellularLocation>
        <location evidence="1">Membrane</location>
    </subcellularLocation>
</comment>
<keyword evidence="3" id="KW-0547">Nucleotide-binding</keyword>
<dbReference type="InterPro" id="IPR001054">
    <property type="entry name" value="A/G_cyclase"/>
</dbReference>
<dbReference type="PANTHER" id="PTHR11920">
    <property type="entry name" value="GUANYLYL CYCLASE"/>
    <property type="match status" value="1"/>
</dbReference>
<dbReference type="InterPro" id="IPR011623">
    <property type="entry name" value="7TMR_DISM_rcpt_extracell_dom1"/>
</dbReference>
<feature type="transmembrane region" description="Helical" evidence="9">
    <location>
        <begin position="390"/>
        <end position="408"/>
    </location>
</feature>
<dbReference type="PANTHER" id="PTHR11920:SF335">
    <property type="entry name" value="GUANYLATE CYCLASE"/>
    <property type="match status" value="1"/>
</dbReference>
<keyword evidence="12" id="KW-1185">Reference proteome</keyword>
<dbReference type="Pfam" id="PF07696">
    <property type="entry name" value="7TMR-DISMED2"/>
    <property type="match status" value="1"/>
</dbReference>
<dbReference type="SMART" id="SM00044">
    <property type="entry name" value="CYCc"/>
    <property type="match status" value="1"/>
</dbReference>
<evidence type="ECO:0000313" key="11">
    <source>
        <dbReference type="EMBL" id="MRV71005.1"/>
    </source>
</evidence>
<sequence>MCPPIPATWPAANSIANTGARWRPRARGKSICILCAAPATLPSPWMGKGMRVLWLVWWLVLMLPASVAAQSSLPSGSEPVDLTAATVLLEDPGGNMTVQQVAAQADRFVAGKASPGFSTSAWWLHFRVRNTGAQAGTWWFDTANRTLQEADLYVPDGRGGYVHQSAGANRPFARRPLPTDYFVFPFTVGAGETADLYLRVRSTGFQGVMLQPMVWQPQAYQARQRSEQTQWVLYLGMALTLAAFNLMLWLYQREVDNLIYVLSLFAIVWTTSSAAGGYGSAFQMLWPESPLFEQSSAVLSVLFVCVLTPLFISRLLGLWKLIPRVSMVLWTFIVINCLTSITLAAMTIMKVPNAAAQMQTIYIIGGLLWQPIFPLLGYGIVLCALRGDRFARFMVVAYLPAIVASTYTSMQNVRGEPPSLVFIMWGAAFELLVMALALADRFNQERLQKMAAQEALVQTLRRSEQELEQKVTQRTLELNREQNRTKELLYNILPVELAEELSNTGQAQPARHESATVLFTDFAGFTAMAGTMPADRMIAELNEIFAAFDDIADECGVEKIKTIGDAYMAAAGLPKPCTDHAQRCVRAGLKMIAYIEQRNRKNPFKWTLRVGIHSGPVVAGVVGKRKYAFDIWGDTVNIASRMESSGEGMRVNVSAYTSDLAKDEFECEYRGKVAAKGKGEIDMYFINGMRDVTAN</sequence>
<evidence type="ECO:0000256" key="3">
    <source>
        <dbReference type="ARBA" id="ARBA00022741"/>
    </source>
</evidence>
<keyword evidence="6 7" id="KW-0456">Lyase</keyword>
<name>A0A7X2IJJ6_9BURK</name>
<evidence type="ECO:0000256" key="2">
    <source>
        <dbReference type="ARBA" id="ARBA00022692"/>
    </source>
</evidence>
<dbReference type="GO" id="GO:0000166">
    <property type="term" value="F:nucleotide binding"/>
    <property type="evidence" value="ECO:0007669"/>
    <property type="project" value="UniProtKB-KW"/>
</dbReference>
<proteinExistence type="inferred from homology"/>
<feature type="transmembrane region" description="Helical" evidence="9">
    <location>
        <begin position="420"/>
        <end position="439"/>
    </location>
</feature>
<comment type="similarity">
    <text evidence="7">Belongs to the adenylyl cyclase class-4/guanylyl cyclase family.</text>
</comment>
<dbReference type="Gene3D" id="3.30.70.1230">
    <property type="entry name" value="Nucleotide cyclase"/>
    <property type="match status" value="1"/>
</dbReference>
<dbReference type="GO" id="GO:0035556">
    <property type="term" value="P:intracellular signal transduction"/>
    <property type="evidence" value="ECO:0007669"/>
    <property type="project" value="InterPro"/>
</dbReference>
<gene>
    <name evidence="11" type="ORF">GJ700_04625</name>
</gene>
<keyword evidence="5 9" id="KW-0472">Membrane</keyword>
<evidence type="ECO:0000256" key="1">
    <source>
        <dbReference type="ARBA" id="ARBA00004370"/>
    </source>
</evidence>
<dbReference type="InterPro" id="IPR050401">
    <property type="entry name" value="Cyclic_nucleotide_synthase"/>
</dbReference>
<feature type="transmembrane region" description="Helical" evidence="9">
    <location>
        <begin position="231"/>
        <end position="251"/>
    </location>
</feature>
<feature type="transmembrane region" description="Helical" evidence="9">
    <location>
        <begin position="298"/>
        <end position="316"/>
    </location>
</feature>
<evidence type="ECO:0000256" key="9">
    <source>
        <dbReference type="SAM" id="Phobius"/>
    </source>
</evidence>
<feature type="transmembrane region" description="Helical" evidence="9">
    <location>
        <begin position="328"/>
        <end position="349"/>
    </location>
</feature>
<feature type="coiled-coil region" evidence="8">
    <location>
        <begin position="450"/>
        <end position="484"/>
    </location>
</feature>
<dbReference type="InterPro" id="IPR029787">
    <property type="entry name" value="Nucleotide_cyclase"/>
</dbReference>
<dbReference type="Proteomes" id="UP000446768">
    <property type="component" value="Unassembled WGS sequence"/>
</dbReference>
<reference evidence="11 12" key="1">
    <citation type="submission" date="2019-11" db="EMBL/GenBank/DDBJ databases">
        <title>Novel species isolated from a subtropical stream in China.</title>
        <authorList>
            <person name="Lu H."/>
        </authorList>
    </citation>
    <scope>NUCLEOTIDE SEQUENCE [LARGE SCALE GENOMIC DNA]</scope>
    <source>
        <strain evidence="11 12">FT92W</strain>
    </source>
</reference>
<evidence type="ECO:0000256" key="5">
    <source>
        <dbReference type="ARBA" id="ARBA00023136"/>
    </source>
</evidence>
<dbReference type="PROSITE" id="PS00452">
    <property type="entry name" value="GUANYLATE_CYCLASE_1"/>
    <property type="match status" value="1"/>
</dbReference>
<accession>A0A7X2IJJ6</accession>
<dbReference type="Gene3D" id="2.60.40.2380">
    <property type="match status" value="1"/>
</dbReference>
<evidence type="ECO:0000313" key="12">
    <source>
        <dbReference type="Proteomes" id="UP000446768"/>
    </source>
</evidence>
<dbReference type="InterPro" id="IPR018297">
    <property type="entry name" value="A/G_cyclase_CS"/>
</dbReference>
<dbReference type="Pfam" id="PF07695">
    <property type="entry name" value="7TMR-DISM_7TM"/>
    <property type="match status" value="1"/>
</dbReference>
<dbReference type="InterPro" id="IPR011622">
    <property type="entry name" value="7TMR_DISM_rcpt_extracell_dom2"/>
</dbReference>
<dbReference type="GO" id="GO:0016020">
    <property type="term" value="C:membrane"/>
    <property type="evidence" value="ECO:0007669"/>
    <property type="project" value="UniProtKB-SubCell"/>
</dbReference>
<evidence type="ECO:0000256" key="8">
    <source>
        <dbReference type="SAM" id="Coils"/>
    </source>
</evidence>